<feature type="non-terminal residue" evidence="1">
    <location>
        <position position="77"/>
    </location>
</feature>
<accession>A0AAV5WQY8</accession>
<name>A0AAV5WQY8_9BILA</name>
<sequence>GLPLKSRSVRPILSTMFCSESCLSMSACSGLNGPTARRINLTGDAVVSRLSPNSFTMHRNHASVSPIESIIIARYGS</sequence>
<keyword evidence="2" id="KW-1185">Reference proteome</keyword>
<dbReference type="AlphaFoldDB" id="A0AAV5WQY8"/>
<protein>
    <submittedName>
        <fullName evidence="1">Uncharacterized protein</fullName>
    </submittedName>
</protein>
<comment type="caution">
    <text evidence="1">The sequence shown here is derived from an EMBL/GenBank/DDBJ whole genome shotgun (WGS) entry which is preliminary data.</text>
</comment>
<evidence type="ECO:0000313" key="1">
    <source>
        <dbReference type="EMBL" id="GMT32154.1"/>
    </source>
</evidence>
<reference evidence="1" key="1">
    <citation type="submission" date="2023-10" db="EMBL/GenBank/DDBJ databases">
        <title>Genome assembly of Pristionchus species.</title>
        <authorList>
            <person name="Yoshida K."/>
            <person name="Sommer R.J."/>
        </authorList>
    </citation>
    <scope>NUCLEOTIDE SEQUENCE</scope>
    <source>
        <strain evidence="1">RS5133</strain>
    </source>
</reference>
<dbReference type="Proteomes" id="UP001432322">
    <property type="component" value="Unassembled WGS sequence"/>
</dbReference>
<proteinExistence type="predicted"/>
<evidence type="ECO:0000313" key="2">
    <source>
        <dbReference type="Proteomes" id="UP001432322"/>
    </source>
</evidence>
<dbReference type="EMBL" id="BTSY01000006">
    <property type="protein sequence ID" value="GMT32154.1"/>
    <property type="molecule type" value="Genomic_DNA"/>
</dbReference>
<organism evidence="1 2">
    <name type="scientific">Pristionchus fissidentatus</name>
    <dbReference type="NCBI Taxonomy" id="1538716"/>
    <lineage>
        <taxon>Eukaryota</taxon>
        <taxon>Metazoa</taxon>
        <taxon>Ecdysozoa</taxon>
        <taxon>Nematoda</taxon>
        <taxon>Chromadorea</taxon>
        <taxon>Rhabditida</taxon>
        <taxon>Rhabditina</taxon>
        <taxon>Diplogasteromorpha</taxon>
        <taxon>Diplogasteroidea</taxon>
        <taxon>Neodiplogasteridae</taxon>
        <taxon>Pristionchus</taxon>
    </lineage>
</organism>
<feature type="non-terminal residue" evidence="1">
    <location>
        <position position="1"/>
    </location>
</feature>
<gene>
    <name evidence="1" type="ORF">PFISCL1PPCAC_23451</name>
</gene>